<evidence type="ECO:0000259" key="4">
    <source>
        <dbReference type="Pfam" id="PF01887"/>
    </source>
</evidence>
<organism evidence="6 7">
    <name type="scientific">Sulfuricaulis limicola</name>
    <dbReference type="NCBI Taxonomy" id="1620215"/>
    <lineage>
        <taxon>Bacteria</taxon>
        <taxon>Pseudomonadati</taxon>
        <taxon>Pseudomonadota</taxon>
        <taxon>Gammaproteobacteria</taxon>
        <taxon>Acidiferrobacterales</taxon>
        <taxon>Acidiferrobacteraceae</taxon>
        <taxon>Sulfuricaulis</taxon>
    </lineage>
</organism>
<evidence type="ECO:0000259" key="5">
    <source>
        <dbReference type="Pfam" id="PF20257"/>
    </source>
</evidence>
<evidence type="ECO:0000313" key="6">
    <source>
        <dbReference type="EMBL" id="BAV34559.1"/>
    </source>
</evidence>
<feature type="domain" description="S-adenosyl-l-methionine hydroxide adenosyltransferase N-terminal" evidence="4">
    <location>
        <begin position="2"/>
        <end position="138"/>
    </location>
</feature>
<dbReference type="InterPro" id="IPR002747">
    <property type="entry name" value="SAM_OH_AdoTrfase"/>
</dbReference>
<evidence type="ECO:0000256" key="1">
    <source>
        <dbReference type="ARBA" id="ARBA00022691"/>
    </source>
</evidence>
<dbReference type="OrthoDB" id="9792195at2"/>
<dbReference type="InterPro" id="IPR023227">
    <property type="entry name" value="SAM_OH_AdoTrfase_C_sf"/>
</dbReference>
<evidence type="ECO:0008006" key="8">
    <source>
        <dbReference type="Google" id="ProtNLM"/>
    </source>
</evidence>
<evidence type="ECO:0000256" key="2">
    <source>
        <dbReference type="ARBA" id="ARBA00024035"/>
    </source>
</evidence>
<dbReference type="PANTHER" id="PTHR35092">
    <property type="entry name" value="CHLORINASE MJ1651"/>
    <property type="match status" value="1"/>
</dbReference>
<name>A0A1B4XID7_9GAMM</name>
<dbReference type="InterPro" id="IPR023228">
    <property type="entry name" value="SAM_OH_AdoTrfase_N_sf"/>
</dbReference>
<dbReference type="Gene3D" id="2.40.30.90">
    <property type="entry name" value="Bacterial fluorinating enzyme like"/>
    <property type="match status" value="1"/>
</dbReference>
<dbReference type="PIRSF" id="PIRSF006779">
    <property type="entry name" value="UCP006779"/>
    <property type="match status" value="1"/>
</dbReference>
<accession>A0A1B4XID7</accession>
<proteinExistence type="inferred from homology"/>
<dbReference type="EMBL" id="AP014879">
    <property type="protein sequence ID" value="BAV34559.1"/>
    <property type="molecule type" value="Genomic_DNA"/>
</dbReference>
<dbReference type="InterPro" id="IPR046469">
    <property type="entry name" value="SAM_HAT_N"/>
</dbReference>
<comment type="similarity">
    <text evidence="2">Belongs to the SAM hydrolase / SAM-dependent halogenase family.</text>
</comment>
<dbReference type="Pfam" id="PF01887">
    <property type="entry name" value="SAM_HAT_N"/>
    <property type="match status" value="1"/>
</dbReference>
<dbReference type="KEGG" id="slim:SCL_2271"/>
<keyword evidence="7" id="KW-1185">Reference proteome</keyword>
<dbReference type="InterPro" id="IPR046470">
    <property type="entry name" value="SAM_HAT_C"/>
</dbReference>
<dbReference type="Pfam" id="PF20257">
    <property type="entry name" value="SAM_HAT_C"/>
    <property type="match status" value="1"/>
</dbReference>
<dbReference type="SUPFAM" id="SSF101852">
    <property type="entry name" value="Bacterial fluorinating enzyme, C-terminal domain"/>
    <property type="match status" value="1"/>
</dbReference>
<evidence type="ECO:0000256" key="3">
    <source>
        <dbReference type="SAM" id="MobiDB-lite"/>
    </source>
</evidence>
<dbReference type="PANTHER" id="PTHR35092:SF1">
    <property type="entry name" value="CHLORINASE MJ1651"/>
    <property type="match status" value="1"/>
</dbReference>
<dbReference type="AlphaFoldDB" id="A0A1B4XID7"/>
<feature type="domain" description="S-adenosyl-l-methionine hydroxide adenosyltransferase C-terminal" evidence="5">
    <location>
        <begin position="178"/>
        <end position="256"/>
    </location>
</feature>
<dbReference type="Gene3D" id="3.40.50.10790">
    <property type="entry name" value="S-adenosyl-l-methionine hydroxide adenosyltransferase, N-terminal"/>
    <property type="match status" value="1"/>
</dbReference>
<feature type="region of interest" description="Disordered" evidence="3">
    <location>
        <begin position="142"/>
        <end position="165"/>
    </location>
</feature>
<protein>
    <recommendedName>
        <fullName evidence="8">SAM-dependent chlorinase/fluorinase</fullName>
    </recommendedName>
</protein>
<dbReference type="Proteomes" id="UP000243180">
    <property type="component" value="Chromosome"/>
</dbReference>
<keyword evidence="1" id="KW-0949">S-adenosyl-L-methionine</keyword>
<dbReference type="InParanoid" id="A0A1B4XID7"/>
<dbReference type="RefSeq" id="WP_096361286.1">
    <property type="nucleotide sequence ID" value="NZ_AP014879.1"/>
</dbReference>
<reference evidence="6 7" key="1">
    <citation type="submission" date="2015-05" db="EMBL/GenBank/DDBJ databases">
        <title>Complete genome sequence of a sulfur-oxidizing gammaproteobacterium strain HA5.</title>
        <authorList>
            <person name="Miura A."/>
            <person name="Kojima H."/>
            <person name="Fukui M."/>
        </authorList>
    </citation>
    <scope>NUCLEOTIDE SEQUENCE [LARGE SCALE GENOMIC DNA]</scope>
    <source>
        <strain evidence="6 7">HA5</strain>
    </source>
</reference>
<gene>
    <name evidence="6" type="ORF">SCL_2271</name>
</gene>
<evidence type="ECO:0000313" key="7">
    <source>
        <dbReference type="Proteomes" id="UP000243180"/>
    </source>
</evidence>
<sequence>MIVLFTDFGLNDPYVGQMHAVLACEAPGVPVIDLFHAVPAFNIRAGAYLLPAYARDFPPGTVFVCVVDPGVGSARRPLMLQADRRWYVGPDNGLFEMVRRRAAEHECRVIHWCPPQLSASFHGRDLFAPVAARLARGEIPDSEPVSHFPERRSTESLLVRGEGPGSGPVEISWPDDLAEIIHIDHYGNGISGLRASTLSTEQAIRAGGEVLKYARVFSEVPPGAAFWYENANGLIEVAVNGGSAAARLGLRPGDPLSLILP</sequence>
<dbReference type="SUPFAM" id="SSF102522">
    <property type="entry name" value="Bacterial fluorinating enzyme, N-terminal domain"/>
    <property type="match status" value="1"/>
</dbReference>